<proteinExistence type="predicted"/>
<evidence type="ECO:0000313" key="2">
    <source>
        <dbReference type="Proteomes" id="UP000570517"/>
    </source>
</evidence>
<organism evidence="1 2">
    <name type="scientific">Mycolicibacterium hippocampi</name>
    <dbReference type="NCBI Taxonomy" id="659824"/>
    <lineage>
        <taxon>Bacteria</taxon>
        <taxon>Bacillati</taxon>
        <taxon>Actinomycetota</taxon>
        <taxon>Actinomycetes</taxon>
        <taxon>Mycobacteriales</taxon>
        <taxon>Mycobacteriaceae</taxon>
        <taxon>Mycolicibacterium</taxon>
    </lineage>
</organism>
<gene>
    <name evidence="1" type="ORF">HLY00_2244</name>
</gene>
<evidence type="ECO:0008006" key="3">
    <source>
        <dbReference type="Google" id="ProtNLM"/>
    </source>
</evidence>
<keyword evidence="2" id="KW-1185">Reference proteome</keyword>
<protein>
    <recommendedName>
        <fullName evidence="3">Protein kinase</fullName>
    </recommendedName>
</protein>
<accession>A0A850PWV9</accession>
<dbReference type="AlphaFoldDB" id="A0A850PWV9"/>
<name>A0A850PWV9_9MYCO</name>
<dbReference type="RefSeq" id="WP_178361184.1">
    <property type="nucleotide sequence ID" value="NZ_JABFYL010000046.1"/>
</dbReference>
<dbReference type="EMBL" id="JABFYL010000046">
    <property type="protein sequence ID" value="NVN52953.1"/>
    <property type="molecule type" value="Genomic_DNA"/>
</dbReference>
<evidence type="ECO:0000313" key="1">
    <source>
        <dbReference type="EMBL" id="NVN52953.1"/>
    </source>
</evidence>
<reference evidence="1 2" key="1">
    <citation type="submission" date="2020-05" db="EMBL/GenBank/DDBJ databases">
        <title>Draft genome sequence of Mycobacterium hippocampi DL, isolated from European seabass, Dicentrarchus labrax, reared in fish farms.</title>
        <authorList>
            <person name="Stathopoulou P."/>
            <person name="Asimakis E."/>
            <person name="Tzokas K."/>
            <person name="Batargias C."/>
            <person name="Tsiamis G."/>
        </authorList>
    </citation>
    <scope>NUCLEOTIDE SEQUENCE [LARGE SCALE GENOMIC DNA]</scope>
    <source>
        <strain evidence="1 2">DL</strain>
    </source>
</reference>
<comment type="caution">
    <text evidence="1">The sequence shown here is derived from an EMBL/GenBank/DDBJ whole genome shotgun (WGS) entry which is preliminary data.</text>
</comment>
<dbReference type="Proteomes" id="UP000570517">
    <property type="component" value="Unassembled WGS sequence"/>
</dbReference>
<sequence>MPTATEPAPTPDAPSRGLLSAKASAISIVVASIATLALVYTMLNSPDDEPAQMQSIPAQPNTASPWVAAPVMPTTTVAPQPQPEPEPAVLAIDDRGFVDTSARCDPLQEAVAIARTERSAMVVCRGADGAYEYSGMRLQDGASLQLDDVRVIPTGFEARNDNTTYRLSATELVVIAGEDLLSRDAVVEYRAG</sequence>